<protein>
    <submittedName>
        <fullName evidence="1">Uncharacterized protein</fullName>
    </submittedName>
</protein>
<reference evidence="1" key="1">
    <citation type="journal article" date="2020" name="Nature">
        <title>Giant virus diversity and host interactions through global metagenomics.</title>
        <authorList>
            <person name="Schulz F."/>
            <person name="Roux S."/>
            <person name="Paez-Espino D."/>
            <person name="Jungbluth S."/>
            <person name="Walsh D.A."/>
            <person name="Denef V.J."/>
            <person name="McMahon K.D."/>
            <person name="Konstantinidis K.T."/>
            <person name="Eloe-Fadrosh E.A."/>
            <person name="Kyrpides N.C."/>
            <person name="Woyke T."/>
        </authorList>
    </citation>
    <scope>NUCLEOTIDE SEQUENCE</scope>
    <source>
        <strain evidence="1">GVMAG-M-3300025874-2</strain>
    </source>
</reference>
<organism evidence="1">
    <name type="scientific">viral metagenome</name>
    <dbReference type="NCBI Taxonomy" id="1070528"/>
    <lineage>
        <taxon>unclassified sequences</taxon>
        <taxon>metagenomes</taxon>
        <taxon>organismal metagenomes</taxon>
    </lineage>
</organism>
<sequence length="162" mass="19190">MDVSKITYTNKNFIKYKSNNLKIRTPPIKIPFGLEESYGKKILKLQLQDYKTDDNMKTFYEIVRNIETRNMIELGVDNNIYKSALYQKGDYPPLLTVKIEERYGKMMCELQPDKDDPLKTIYNLQRNEKLILDLEFERVWEYKGKCGCIIKVKKIICVKDSV</sequence>
<name>A0A6C0JD39_9ZZZZ</name>
<proteinExistence type="predicted"/>
<dbReference type="EMBL" id="MN740346">
    <property type="protein sequence ID" value="QHU01554.1"/>
    <property type="molecule type" value="Genomic_DNA"/>
</dbReference>
<dbReference type="AlphaFoldDB" id="A0A6C0JD39"/>
<evidence type="ECO:0000313" key="1">
    <source>
        <dbReference type="EMBL" id="QHU01554.1"/>
    </source>
</evidence>
<accession>A0A6C0JD39</accession>